<evidence type="ECO:0000313" key="2">
    <source>
        <dbReference type="Proteomes" id="UP000053095"/>
    </source>
</evidence>
<evidence type="ECO:0000313" key="1">
    <source>
        <dbReference type="EMBL" id="GAM36355.1"/>
    </source>
</evidence>
<proteinExistence type="predicted"/>
<gene>
    <name evidence="1" type="ORF">TCE0_018r05381</name>
</gene>
<protein>
    <submittedName>
        <fullName evidence="1">Uncharacterized protein</fullName>
    </submittedName>
</protein>
<dbReference type="AlphaFoldDB" id="A0A510NVW3"/>
<sequence length="66" mass="7265">DIGMGHSTFPEFITSNPHLVFEGLHGIYYGPGAWTSADAGEKILVPDRRRMEAIVDMVDTNMSAIE</sequence>
<dbReference type="EMBL" id="DF933814">
    <property type="protein sequence ID" value="GAM36355.1"/>
    <property type="molecule type" value="Genomic_DNA"/>
</dbReference>
<reference evidence="2" key="1">
    <citation type="journal article" date="2015" name="Genome Announc.">
        <title>Draft genome sequence of Talaromyces cellulolyticus strain Y-94, a source of lignocellulosic biomass-degrading enzymes.</title>
        <authorList>
            <person name="Fujii T."/>
            <person name="Koike H."/>
            <person name="Sawayama S."/>
            <person name="Yano S."/>
            <person name="Inoue H."/>
        </authorList>
    </citation>
    <scope>NUCLEOTIDE SEQUENCE [LARGE SCALE GENOMIC DNA]</scope>
    <source>
        <strain evidence="2">Y-94</strain>
    </source>
</reference>
<accession>A0A510NVW3</accession>
<keyword evidence="2" id="KW-1185">Reference proteome</keyword>
<feature type="non-terminal residue" evidence="1">
    <location>
        <position position="1"/>
    </location>
</feature>
<name>A0A510NVW3_TALPI</name>
<organism evidence="1 2">
    <name type="scientific">Talaromyces pinophilus</name>
    <name type="common">Penicillium pinophilum</name>
    <dbReference type="NCBI Taxonomy" id="128442"/>
    <lineage>
        <taxon>Eukaryota</taxon>
        <taxon>Fungi</taxon>
        <taxon>Dikarya</taxon>
        <taxon>Ascomycota</taxon>
        <taxon>Pezizomycotina</taxon>
        <taxon>Eurotiomycetes</taxon>
        <taxon>Eurotiomycetidae</taxon>
        <taxon>Eurotiales</taxon>
        <taxon>Trichocomaceae</taxon>
        <taxon>Talaromyces</taxon>
        <taxon>Talaromyces sect. Talaromyces</taxon>
    </lineage>
</organism>
<dbReference type="Proteomes" id="UP000053095">
    <property type="component" value="Unassembled WGS sequence"/>
</dbReference>